<name>A0ABT1MJ01_9BACT</name>
<sequence>MKKNYTVWVIVGALVVILAGAGYYIYRQHTEMVEFKTQVELEKEKDALEKEYADLAFQYDQYEGGKILLNNDSLVEKLDAEKMKVQRLLEELRTVKSTNSARINELKRELATLRSVMRNYIIQIDSLNSLNQKLQKENKTVTEKYQRVAQTASQLQKDKEQLSHQVTLASKLDAVGISVTPINSRGKVVSRISKTDQLKVCFTIGKNITAEVGEKYIYIRIVKPDGDVLVKDRSAVFHYEDKDINYSSRKLIEYDGEEMNLCIFWQVEEFLYPGNYRVDIFADNYMIGSKSFELKK</sequence>
<organism evidence="3 4">
    <name type="scientific">Coprobacter tertius</name>
    <dbReference type="NCBI Taxonomy" id="2944915"/>
    <lineage>
        <taxon>Bacteria</taxon>
        <taxon>Pseudomonadati</taxon>
        <taxon>Bacteroidota</taxon>
        <taxon>Bacteroidia</taxon>
        <taxon>Bacteroidales</taxon>
        <taxon>Barnesiellaceae</taxon>
        <taxon>Coprobacter</taxon>
    </lineage>
</organism>
<dbReference type="RefSeq" id="WP_255027928.1">
    <property type="nucleotide sequence ID" value="NZ_JANDHW010000011.1"/>
</dbReference>
<keyword evidence="1" id="KW-0175">Coiled coil</keyword>
<keyword evidence="4" id="KW-1185">Reference proteome</keyword>
<feature type="coiled-coil region" evidence="1">
    <location>
        <begin position="38"/>
        <end position="165"/>
    </location>
</feature>
<proteinExistence type="predicted"/>
<keyword evidence="2" id="KW-1133">Transmembrane helix</keyword>
<keyword evidence="2" id="KW-0812">Transmembrane</keyword>
<reference evidence="3 4" key="1">
    <citation type="submission" date="2022-07" db="EMBL/GenBank/DDBJ databases">
        <title>Fecal culturing of patients with breast cancer.</title>
        <authorList>
            <person name="Teng N.M.Y."/>
            <person name="Kiu R."/>
            <person name="Evans R."/>
            <person name="Baker D.J."/>
            <person name="Zenner C."/>
            <person name="Robinson S.D."/>
            <person name="Hall L.J."/>
        </authorList>
    </citation>
    <scope>NUCLEOTIDE SEQUENCE [LARGE SCALE GENOMIC DNA]</scope>
    <source>
        <strain evidence="3 4">LH1063</strain>
    </source>
</reference>
<gene>
    <name evidence="3" type="ORF">NMU02_10905</name>
</gene>
<keyword evidence="2" id="KW-0472">Membrane</keyword>
<dbReference type="Proteomes" id="UP001205603">
    <property type="component" value="Unassembled WGS sequence"/>
</dbReference>
<evidence type="ECO:0000313" key="3">
    <source>
        <dbReference type="EMBL" id="MCP9612602.1"/>
    </source>
</evidence>
<evidence type="ECO:0000256" key="2">
    <source>
        <dbReference type="SAM" id="Phobius"/>
    </source>
</evidence>
<accession>A0ABT1MJ01</accession>
<dbReference type="EMBL" id="JANDHW010000011">
    <property type="protein sequence ID" value="MCP9612602.1"/>
    <property type="molecule type" value="Genomic_DNA"/>
</dbReference>
<feature type="transmembrane region" description="Helical" evidence="2">
    <location>
        <begin position="6"/>
        <end position="26"/>
    </location>
</feature>
<protein>
    <submittedName>
        <fullName evidence="3">Taxilin</fullName>
    </submittedName>
</protein>
<comment type="caution">
    <text evidence="3">The sequence shown here is derived from an EMBL/GenBank/DDBJ whole genome shotgun (WGS) entry which is preliminary data.</text>
</comment>
<evidence type="ECO:0000313" key="4">
    <source>
        <dbReference type="Proteomes" id="UP001205603"/>
    </source>
</evidence>
<evidence type="ECO:0000256" key="1">
    <source>
        <dbReference type="SAM" id="Coils"/>
    </source>
</evidence>